<comment type="caution">
    <text evidence="1">The sequence shown here is derived from an EMBL/GenBank/DDBJ whole genome shotgun (WGS) entry which is preliminary data.</text>
</comment>
<dbReference type="EMBL" id="LUKD01000005">
    <property type="protein sequence ID" value="KYG65013.1"/>
    <property type="molecule type" value="Genomic_DNA"/>
</dbReference>
<dbReference type="RefSeq" id="WP_063206675.1">
    <property type="nucleotide sequence ID" value="NZ_LUKD01000005.1"/>
</dbReference>
<organism evidence="1 2">
    <name type="scientific">Bdellovibrio bacteriovorus</name>
    <dbReference type="NCBI Taxonomy" id="959"/>
    <lineage>
        <taxon>Bacteria</taxon>
        <taxon>Pseudomonadati</taxon>
        <taxon>Bdellovibrionota</taxon>
        <taxon>Bdellovibrionia</taxon>
        <taxon>Bdellovibrionales</taxon>
        <taxon>Pseudobdellovibrionaceae</taxon>
        <taxon>Bdellovibrio</taxon>
    </lineage>
</organism>
<reference evidence="1 2" key="1">
    <citation type="submission" date="2016-03" db="EMBL/GenBank/DDBJ databases">
        <authorList>
            <person name="Ploux O."/>
        </authorList>
    </citation>
    <scope>NUCLEOTIDE SEQUENCE [LARGE SCALE GENOMIC DNA]</scope>
    <source>
        <strain evidence="1 2">EC13</strain>
    </source>
</reference>
<evidence type="ECO:0000313" key="1">
    <source>
        <dbReference type="EMBL" id="KYG65013.1"/>
    </source>
</evidence>
<dbReference type="AlphaFoldDB" id="A0A162G5D1"/>
<dbReference type="OrthoDB" id="5296022at2"/>
<accession>A0A162G5D1</accession>
<protein>
    <submittedName>
        <fullName evidence="1">Uncharacterized protein</fullName>
    </submittedName>
</protein>
<sequence>MEIFKFNILPTEEFNKREDFRKAVNNCDICGGALEFSYEQAAEFHVLQEKAQCPCCSSEKEPRNHRVH</sequence>
<dbReference type="Proteomes" id="UP000075799">
    <property type="component" value="Unassembled WGS sequence"/>
</dbReference>
<gene>
    <name evidence="1" type="ORF">AZI87_10565</name>
</gene>
<proteinExistence type="predicted"/>
<name>A0A162G5D1_BDEBC</name>
<evidence type="ECO:0000313" key="2">
    <source>
        <dbReference type="Proteomes" id="UP000075799"/>
    </source>
</evidence>